<organism evidence="1 2">
    <name type="scientific">Fomitopsis schrenkii</name>
    <name type="common">Brown rot fungus</name>
    <dbReference type="NCBI Taxonomy" id="2126942"/>
    <lineage>
        <taxon>Eukaryota</taxon>
        <taxon>Fungi</taxon>
        <taxon>Dikarya</taxon>
        <taxon>Basidiomycota</taxon>
        <taxon>Agaricomycotina</taxon>
        <taxon>Agaricomycetes</taxon>
        <taxon>Polyporales</taxon>
        <taxon>Fomitopsis</taxon>
    </lineage>
</organism>
<dbReference type="InParanoid" id="S8F6E6"/>
<gene>
    <name evidence="1" type="ORF">FOMPIDRAFT_83450</name>
</gene>
<dbReference type="AlphaFoldDB" id="S8F6E6"/>
<proteinExistence type="predicted"/>
<dbReference type="HOGENOM" id="CLU_127779_0_0_1"/>
<accession>S8F6E6</accession>
<keyword evidence="2" id="KW-1185">Reference proteome</keyword>
<dbReference type="eggNOG" id="ENOG502RCXU">
    <property type="taxonomic scope" value="Eukaryota"/>
</dbReference>
<protein>
    <submittedName>
        <fullName evidence="1">Uncharacterized protein</fullName>
    </submittedName>
</protein>
<dbReference type="Proteomes" id="UP000015241">
    <property type="component" value="Unassembled WGS sequence"/>
</dbReference>
<reference evidence="1 2" key="1">
    <citation type="journal article" date="2012" name="Science">
        <title>The Paleozoic origin of enzymatic lignin decomposition reconstructed from 31 fungal genomes.</title>
        <authorList>
            <person name="Floudas D."/>
            <person name="Binder M."/>
            <person name="Riley R."/>
            <person name="Barry K."/>
            <person name="Blanchette R.A."/>
            <person name="Henrissat B."/>
            <person name="Martinez A.T."/>
            <person name="Otillar R."/>
            <person name="Spatafora J.W."/>
            <person name="Yadav J.S."/>
            <person name="Aerts A."/>
            <person name="Benoit I."/>
            <person name="Boyd A."/>
            <person name="Carlson A."/>
            <person name="Copeland A."/>
            <person name="Coutinho P.M."/>
            <person name="de Vries R.P."/>
            <person name="Ferreira P."/>
            <person name="Findley K."/>
            <person name="Foster B."/>
            <person name="Gaskell J."/>
            <person name="Glotzer D."/>
            <person name="Gorecki P."/>
            <person name="Heitman J."/>
            <person name="Hesse C."/>
            <person name="Hori C."/>
            <person name="Igarashi K."/>
            <person name="Jurgens J.A."/>
            <person name="Kallen N."/>
            <person name="Kersten P."/>
            <person name="Kohler A."/>
            <person name="Kuees U."/>
            <person name="Kumar T.K.A."/>
            <person name="Kuo A."/>
            <person name="LaButti K."/>
            <person name="Larrondo L.F."/>
            <person name="Lindquist E."/>
            <person name="Ling A."/>
            <person name="Lombard V."/>
            <person name="Lucas S."/>
            <person name="Lundell T."/>
            <person name="Martin R."/>
            <person name="McLaughlin D.J."/>
            <person name="Morgenstern I."/>
            <person name="Morin E."/>
            <person name="Murat C."/>
            <person name="Nagy L.G."/>
            <person name="Nolan M."/>
            <person name="Ohm R.A."/>
            <person name="Patyshakuliyeva A."/>
            <person name="Rokas A."/>
            <person name="Ruiz-Duenas F.J."/>
            <person name="Sabat G."/>
            <person name="Salamov A."/>
            <person name="Samejima M."/>
            <person name="Schmutz J."/>
            <person name="Slot J.C."/>
            <person name="St John F."/>
            <person name="Stenlid J."/>
            <person name="Sun H."/>
            <person name="Sun S."/>
            <person name="Syed K."/>
            <person name="Tsang A."/>
            <person name="Wiebenga A."/>
            <person name="Young D."/>
            <person name="Pisabarro A."/>
            <person name="Eastwood D.C."/>
            <person name="Martin F."/>
            <person name="Cullen D."/>
            <person name="Grigoriev I.V."/>
            <person name="Hibbett D.S."/>
        </authorList>
    </citation>
    <scope>NUCLEOTIDE SEQUENCE</scope>
    <source>
        <strain evidence="2">FP-58527</strain>
    </source>
</reference>
<sequence>EFKVSPGFAFTGAAPSASQQTLLSMIRTFWLWTVARLTPEERERMAFMLNCTPSHGKRIPKFNGERVVGRPGSCSAREYEGLLRCNPGLVFQIPGKLGSEEAKLWRETAEVVVVVWEED</sequence>
<feature type="non-terminal residue" evidence="1">
    <location>
        <position position="1"/>
    </location>
</feature>
<evidence type="ECO:0000313" key="1">
    <source>
        <dbReference type="EMBL" id="EPS94489.1"/>
    </source>
</evidence>
<dbReference type="OrthoDB" id="2784987at2759"/>
<dbReference type="EMBL" id="KE504231">
    <property type="protein sequence ID" value="EPS94489.1"/>
    <property type="molecule type" value="Genomic_DNA"/>
</dbReference>
<dbReference type="STRING" id="743788.S8F6E6"/>
<evidence type="ECO:0000313" key="2">
    <source>
        <dbReference type="Proteomes" id="UP000015241"/>
    </source>
</evidence>
<name>S8F6E6_FOMSC</name>